<keyword evidence="2" id="KW-1133">Transmembrane helix</keyword>
<keyword evidence="4" id="KW-1185">Reference proteome</keyword>
<accession>A0A369QF44</accession>
<evidence type="ECO:0008006" key="5">
    <source>
        <dbReference type="Google" id="ProtNLM"/>
    </source>
</evidence>
<evidence type="ECO:0000313" key="3">
    <source>
        <dbReference type="EMBL" id="RDC63334.1"/>
    </source>
</evidence>
<keyword evidence="2" id="KW-0812">Transmembrane</keyword>
<dbReference type="EMBL" id="QASA01000001">
    <property type="protein sequence ID" value="RDC63334.1"/>
    <property type="molecule type" value="Genomic_DNA"/>
</dbReference>
<evidence type="ECO:0000256" key="1">
    <source>
        <dbReference type="SAM" id="Coils"/>
    </source>
</evidence>
<dbReference type="GO" id="GO:0004713">
    <property type="term" value="F:protein tyrosine kinase activity"/>
    <property type="evidence" value="ECO:0007669"/>
    <property type="project" value="TreeGrafter"/>
</dbReference>
<keyword evidence="2" id="KW-0472">Membrane</keyword>
<dbReference type="InterPro" id="IPR050445">
    <property type="entry name" value="Bact_polysacc_biosynth/exp"/>
</dbReference>
<comment type="caution">
    <text evidence="3">The sequence shown here is derived from an EMBL/GenBank/DDBJ whole genome shotgun (WGS) entry which is preliminary data.</text>
</comment>
<dbReference type="Proteomes" id="UP000253919">
    <property type="component" value="Unassembled WGS sequence"/>
</dbReference>
<evidence type="ECO:0000313" key="4">
    <source>
        <dbReference type="Proteomes" id="UP000253919"/>
    </source>
</evidence>
<gene>
    <name evidence="3" type="ORF">AHMF7616_01937</name>
</gene>
<dbReference type="PANTHER" id="PTHR32309:SF13">
    <property type="entry name" value="FERRIC ENTEROBACTIN TRANSPORT PROTEIN FEPE"/>
    <property type="match status" value="1"/>
</dbReference>
<feature type="transmembrane region" description="Helical" evidence="2">
    <location>
        <begin position="20"/>
        <end position="40"/>
    </location>
</feature>
<sequence>MAAPEYSLVRFLPLLQKWRWPLGSVTVAGFLVSVVTSLLLPNIYRSTAIFYPTNLPALETTLNPEFTNQEQLGLSMSSDDADRLISLGQSEPVLRHIIQKFNFAQHYGYLNLENTDLVRQKVLEELLYNYRIAQNNRSAVEVSFDDKDRNFAARVANAIMQQIDTVNQQLTRLNQQKLVQRFAQRQKVVKAELQKIQDSLFTTRQQYGIFGSISPQTQDRPESYFLAQRLVQTETDLQQAQATLKSYQAQLPSSHTSIVSLKAEIKGLQAALLALKNKSGGSSINLESYLAGTDKVTRLETAFNLLQEEYQKAHQNYEDARLTLSNYPTSLYVVQSATPALKKVRPIRWLIVLGSTFLTFTLSVVVISILERKWLVRREKYYA</sequence>
<evidence type="ECO:0000256" key="2">
    <source>
        <dbReference type="SAM" id="Phobius"/>
    </source>
</evidence>
<reference evidence="3 4" key="1">
    <citation type="submission" date="2018-04" db="EMBL/GenBank/DDBJ databases">
        <title>Adhaeribacter sp. HMF7616 genome sequencing and assembly.</title>
        <authorList>
            <person name="Kang H."/>
            <person name="Kang J."/>
            <person name="Cha I."/>
            <person name="Kim H."/>
            <person name="Joh K."/>
        </authorList>
    </citation>
    <scope>NUCLEOTIDE SEQUENCE [LARGE SCALE GENOMIC DNA]</scope>
    <source>
        <strain evidence="3 4">HMF7616</strain>
    </source>
</reference>
<feature type="coiled-coil region" evidence="1">
    <location>
        <begin position="230"/>
        <end position="323"/>
    </location>
</feature>
<proteinExistence type="predicted"/>
<keyword evidence="1" id="KW-0175">Coiled coil</keyword>
<organism evidence="3 4">
    <name type="scientific">Adhaeribacter pallidiroseus</name>
    <dbReference type="NCBI Taxonomy" id="2072847"/>
    <lineage>
        <taxon>Bacteria</taxon>
        <taxon>Pseudomonadati</taxon>
        <taxon>Bacteroidota</taxon>
        <taxon>Cytophagia</taxon>
        <taxon>Cytophagales</taxon>
        <taxon>Hymenobacteraceae</taxon>
        <taxon>Adhaeribacter</taxon>
    </lineage>
</organism>
<dbReference type="PANTHER" id="PTHR32309">
    <property type="entry name" value="TYROSINE-PROTEIN KINASE"/>
    <property type="match status" value="1"/>
</dbReference>
<protein>
    <recommendedName>
        <fullName evidence="5">Polysaccharide chain length determinant N-terminal domain-containing protein</fullName>
    </recommendedName>
</protein>
<dbReference type="GO" id="GO:0005886">
    <property type="term" value="C:plasma membrane"/>
    <property type="evidence" value="ECO:0007669"/>
    <property type="project" value="TreeGrafter"/>
</dbReference>
<dbReference type="AlphaFoldDB" id="A0A369QF44"/>
<dbReference type="OrthoDB" id="647428at2"/>
<name>A0A369QF44_9BACT</name>
<dbReference type="RefSeq" id="WP_115372661.1">
    <property type="nucleotide sequence ID" value="NZ_QASA01000001.1"/>
</dbReference>
<feature type="transmembrane region" description="Helical" evidence="2">
    <location>
        <begin position="349"/>
        <end position="370"/>
    </location>
</feature>